<evidence type="ECO:0000259" key="13">
    <source>
        <dbReference type="Pfam" id="PF00749"/>
    </source>
</evidence>
<dbReference type="GO" id="GO:0000049">
    <property type="term" value="F:tRNA binding"/>
    <property type="evidence" value="ECO:0007669"/>
    <property type="project" value="InterPro"/>
</dbReference>
<comment type="catalytic activity">
    <reaction evidence="12">
        <text>tRNA(Glu) + L-glutamate + ATP = L-glutamyl-tRNA(Glu) + AMP + diphosphate</text>
        <dbReference type="Rhea" id="RHEA:23540"/>
        <dbReference type="Rhea" id="RHEA-COMP:9663"/>
        <dbReference type="Rhea" id="RHEA-COMP:9680"/>
        <dbReference type="ChEBI" id="CHEBI:29985"/>
        <dbReference type="ChEBI" id="CHEBI:30616"/>
        <dbReference type="ChEBI" id="CHEBI:33019"/>
        <dbReference type="ChEBI" id="CHEBI:78442"/>
        <dbReference type="ChEBI" id="CHEBI:78520"/>
        <dbReference type="ChEBI" id="CHEBI:456215"/>
        <dbReference type="EC" id="6.1.1.17"/>
    </reaction>
</comment>
<evidence type="ECO:0000256" key="6">
    <source>
        <dbReference type="ARBA" id="ARBA00022741"/>
    </source>
</evidence>
<dbReference type="InterPro" id="IPR014729">
    <property type="entry name" value="Rossmann-like_a/b/a_fold"/>
</dbReference>
<evidence type="ECO:0000256" key="3">
    <source>
        <dbReference type="ARBA" id="ARBA00011245"/>
    </source>
</evidence>
<keyword evidence="7 12" id="KW-0067">ATP-binding</keyword>
<dbReference type="Pfam" id="PF00749">
    <property type="entry name" value="tRNA-synt_1c"/>
    <property type="match status" value="1"/>
</dbReference>
<evidence type="ECO:0000313" key="16">
    <source>
        <dbReference type="Proteomes" id="UP000290191"/>
    </source>
</evidence>
<keyword evidence="6 12" id="KW-0547">Nucleotide-binding</keyword>
<dbReference type="InterPro" id="IPR020751">
    <property type="entry name" value="aa-tRNA-synth_I_codon-bd_sub2"/>
</dbReference>
<dbReference type="InterPro" id="IPR049940">
    <property type="entry name" value="GluQ/Sye"/>
</dbReference>
<dbReference type="HAMAP" id="MF_00022">
    <property type="entry name" value="Glu_tRNA_synth_type1"/>
    <property type="match status" value="1"/>
</dbReference>
<dbReference type="GO" id="GO:0005829">
    <property type="term" value="C:cytosol"/>
    <property type="evidence" value="ECO:0007669"/>
    <property type="project" value="TreeGrafter"/>
</dbReference>
<evidence type="ECO:0000256" key="12">
    <source>
        <dbReference type="HAMAP-Rule" id="MF_00022"/>
    </source>
</evidence>
<evidence type="ECO:0000256" key="9">
    <source>
        <dbReference type="ARBA" id="ARBA00023146"/>
    </source>
</evidence>
<evidence type="ECO:0000256" key="5">
    <source>
        <dbReference type="ARBA" id="ARBA00022598"/>
    </source>
</evidence>
<dbReference type="GO" id="GO:0004818">
    <property type="term" value="F:glutamate-tRNA ligase activity"/>
    <property type="evidence" value="ECO:0007669"/>
    <property type="project" value="UniProtKB-UniRule"/>
</dbReference>
<dbReference type="InterPro" id="IPR001412">
    <property type="entry name" value="aa-tRNA-synth_I_CS"/>
</dbReference>
<keyword evidence="4 12" id="KW-0963">Cytoplasm</keyword>
<feature type="short sequence motif" description="'HIGH' region" evidence="12">
    <location>
        <begin position="8"/>
        <end position="18"/>
    </location>
</feature>
<comment type="similarity">
    <text evidence="2 12">Belongs to the class-I aminoacyl-tRNA synthetase family. Glutamate--tRNA ligase type 1 subfamily.</text>
</comment>
<accession>A0A4Q0Y1T6</accession>
<reference evidence="15 16" key="1">
    <citation type="submission" date="2017-10" db="EMBL/GenBank/DDBJ databases">
        <title>Genomics of the genus Arcobacter.</title>
        <authorList>
            <person name="Perez-Cataluna A."/>
            <person name="Figueras M.J."/>
        </authorList>
    </citation>
    <scope>NUCLEOTIDE SEQUENCE [LARGE SCALE GENOMIC DNA]</scope>
    <source>
        <strain evidence="15 16">DSM 24636</strain>
    </source>
</reference>
<keyword evidence="16" id="KW-1185">Reference proteome</keyword>
<dbReference type="PANTHER" id="PTHR43311:SF2">
    <property type="entry name" value="GLUTAMATE--TRNA LIGASE, MITOCHONDRIAL-RELATED"/>
    <property type="match status" value="1"/>
</dbReference>
<keyword evidence="8 12" id="KW-0648">Protein biosynthesis</keyword>
<dbReference type="Gene3D" id="3.40.50.620">
    <property type="entry name" value="HUPs"/>
    <property type="match status" value="1"/>
</dbReference>
<dbReference type="InterPro" id="IPR045462">
    <property type="entry name" value="aa-tRNA-synth_I_cd-bd"/>
</dbReference>
<dbReference type="InterPro" id="IPR033910">
    <property type="entry name" value="GluRS_core"/>
</dbReference>
<evidence type="ECO:0000256" key="1">
    <source>
        <dbReference type="ARBA" id="ARBA00004496"/>
    </source>
</evidence>
<comment type="subcellular location">
    <subcellularLocation>
        <location evidence="1 12">Cytoplasm</location>
    </subcellularLocation>
</comment>
<feature type="short sequence motif" description="'KMSKS' region" evidence="12">
    <location>
        <begin position="240"/>
        <end position="244"/>
    </location>
</feature>
<evidence type="ECO:0000313" key="15">
    <source>
        <dbReference type="EMBL" id="RXJ64037.1"/>
    </source>
</evidence>
<protein>
    <recommendedName>
        <fullName evidence="12">Glutamate--tRNA ligase</fullName>
        <ecNumber evidence="12">6.1.1.17</ecNumber>
    </recommendedName>
    <alternativeName>
        <fullName evidence="12">Glutamyl-tRNA synthetase</fullName>
        <shortName evidence="12">GluRS</shortName>
    </alternativeName>
</protein>
<feature type="domain" description="Glutamyl/glutaminyl-tRNA synthetase class Ib catalytic" evidence="13">
    <location>
        <begin position="3"/>
        <end position="308"/>
    </location>
</feature>
<dbReference type="Pfam" id="PF19269">
    <property type="entry name" value="Anticodon_2"/>
    <property type="match status" value="1"/>
</dbReference>
<evidence type="ECO:0000256" key="8">
    <source>
        <dbReference type="ARBA" id="ARBA00022917"/>
    </source>
</evidence>
<name>A0A4Q0Y1T6_9BACT</name>
<feature type="binding site" evidence="12">
    <location>
        <position position="243"/>
    </location>
    <ligand>
        <name>ATP</name>
        <dbReference type="ChEBI" id="CHEBI:30616"/>
    </ligand>
</feature>
<comment type="caution">
    <text evidence="12">Lacks conserved residue(s) required for the propagation of feature annotation.</text>
</comment>
<keyword evidence="5 12" id="KW-0436">Ligase</keyword>
<dbReference type="EC" id="6.1.1.17" evidence="12"/>
<comment type="subunit">
    <text evidence="3 12">Monomer.</text>
</comment>
<comment type="catalytic activity">
    <reaction evidence="10">
        <text>tRNA(Glu) + L-glutamate + ATP = L-glutamyl-tRNA(Gln) + AMP + diphosphate</text>
        <dbReference type="Rhea" id="RHEA:51156"/>
        <dbReference type="Rhea" id="RHEA-COMP:9663"/>
        <dbReference type="Rhea" id="RHEA-COMP:9684"/>
        <dbReference type="ChEBI" id="CHEBI:29985"/>
        <dbReference type="ChEBI" id="CHEBI:30616"/>
        <dbReference type="ChEBI" id="CHEBI:33019"/>
        <dbReference type="ChEBI" id="CHEBI:78442"/>
        <dbReference type="ChEBI" id="CHEBI:78520"/>
        <dbReference type="ChEBI" id="CHEBI:456215"/>
    </reaction>
</comment>
<dbReference type="InterPro" id="IPR008925">
    <property type="entry name" value="aa_tRNA-synth_I_cd-bd_sf"/>
</dbReference>
<dbReference type="InterPro" id="IPR000924">
    <property type="entry name" value="Glu/Gln-tRNA-synth"/>
</dbReference>
<dbReference type="GO" id="GO:0005524">
    <property type="term" value="F:ATP binding"/>
    <property type="evidence" value="ECO:0007669"/>
    <property type="project" value="UniProtKB-UniRule"/>
</dbReference>
<dbReference type="OrthoDB" id="9807503at2"/>
<comment type="function">
    <text evidence="11">Aminoacylates tRNA(Gln) with glutamate. Does not aminoacylate tRNA(Glu).</text>
</comment>
<dbReference type="GO" id="GO:0006424">
    <property type="term" value="P:glutamyl-tRNA aminoacylation"/>
    <property type="evidence" value="ECO:0007669"/>
    <property type="project" value="UniProtKB-UniRule"/>
</dbReference>
<dbReference type="InterPro" id="IPR020058">
    <property type="entry name" value="Glu/Gln-tRNA-synth_Ib_cat-dom"/>
</dbReference>
<dbReference type="PANTHER" id="PTHR43311">
    <property type="entry name" value="GLUTAMATE--TRNA LIGASE"/>
    <property type="match status" value="1"/>
</dbReference>
<evidence type="ECO:0000256" key="11">
    <source>
        <dbReference type="ARBA" id="ARBA00054667"/>
    </source>
</evidence>
<dbReference type="Proteomes" id="UP000290191">
    <property type="component" value="Unassembled WGS sequence"/>
</dbReference>
<evidence type="ECO:0000256" key="7">
    <source>
        <dbReference type="ARBA" id="ARBA00022840"/>
    </source>
</evidence>
<dbReference type="SUPFAM" id="SSF52374">
    <property type="entry name" value="Nucleotidylyl transferase"/>
    <property type="match status" value="1"/>
</dbReference>
<dbReference type="Gene3D" id="1.10.10.350">
    <property type="match status" value="1"/>
</dbReference>
<proteinExistence type="inferred from homology"/>
<evidence type="ECO:0000259" key="14">
    <source>
        <dbReference type="Pfam" id="PF19269"/>
    </source>
</evidence>
<dbReference type="PROSITE" id="PS00178">
    <property type="entry name" value="AA_TRNA_LIGASE_I"/>
    <property type="match status" value="1"/>
</dbReference>
<evidence type="ECO:0000256" key="4">
    <source>
        <dbReference type="ARBA" id="ARBA00022490"/>
    </source>
</evidence>
<dbReference type="RefSeq" id="WP_129081381.1">
    <property type="nucleotide sequence ID" value="NZ_CP041070.1"/>
</dbReference>
<organism evidence="15 16">
    <name type="scientific">Halarcobacter anaerophilus</name>
    <dbReference type="NCBI Taxonomy" id="877500"/>
    <lineage>
        <taxon>Bacteria</taxon>
        <taxon>Pseudomonadati</taxon>
        <taxon>Campylobacterota</taxon>
        <taxon>Epsilonproteobacteria</taxon>
        <taxon>Campylobacterales</taxon>
        <taxon>Arcobacteraceae</taxon>
        <taxon>Halarcobacter</taxon>
    </lineage>
</organism>
<dbReference type="FunFam" id="3.40.50.620:FF:000007">
    <property type="entry name" value="Glutamate--tRNA ligase"/>
    <property type="match status" value="1"/>
</dbReference>
<dbReference type="GO" id="GO:0008270">
    <property type="term" value="F:zinc ion binding"/>
    <property type="evidence" value="ECO:0007669"/>
    <property type="project" value="InterPro"/>
</dbReference>
<keyword evidence="9 12" id="KW-0030">Aminoacyl-tRNA synthetase</keyword>
<dbReference type="NCBIfam" id="TIGR00464">
    <property type="entry name" value="gltX_bact"/>
    <property type="match status" value="1"/>
</dbReference>
<dbReference type="EMBL" id="PDKO01000002">
    <property type="protein sequence ID" value="RXJ64037.1"/>
    <property type="molecule type" value="Genomic_DNA"/>
</dbReference>
<feature type="domain" description="Aminoacyl-tRNA synthetase class I anticodon-binding" evidence="14">
    <location>
        <begin position="336"/>
        <end position="462"/>
    </location>
</feature>
<comment type="function">
    <text evidence="12">Catalyzes the attachment of glutamate to tRNA(Glu) in a two-step reaction: glutamate is first activated by ATP to form Glu-AMP and then transferred to the acceptor end of tRNA(Glu).</text>
</comment>
<dbReference type="CDD" id="cd00808">
    <property type="entry name" value="GluRS_core"/>
    <property type="match status" value="1"/>
</dbReference>
<dbReference type="SUPFAM" id="SSF48163">
    <property type="entry name" value="An anticodon-binding domain of class I aminoacyl-tRNA synthetases"/>
    <property type="match status" value="1"/>
</dbReference>
<evidence type="ECO:0000256" key="10">
    <source>
        <dbReference type="ARBA" id="ARBA00050184"/>
    </source>
</evidence>
<dbReference type="STRING" id="877500.GCA_000935065_02942"/>
<dbReference type="AlphaFoldDB" id="A0A4Q0Y1T6"/>
<evidence type="ECO:0000256" key="2">
    <source>
        <dbReference type="ARBA" id="ARBA00007894"/>
    </source>
</evidence>
<dbReference type="InterPro" id="IPR004527">
    <property type="entry name" value="Glu-tRNA-ligase_bac/mito"/>
</dbReference>
<comment type="caution">
    <text evidence="15">The sequence shown here is derived from an EMBL/GenBank/DDBJ whole genome shotgun (WGS) entry which is preliminary data.</text>
</comment>
<dbReference type="PRINTS" id="PR00987">
    <property type="entry name" value="TRNASYNTHGLU"/>
</dbReference>
<gene>
    <name evidence="12" type="primary">gltX</name>
    <name evidence="15" type="ORF">CRV06_03605</name>
</gene>
<sequence>MAVTRFAPSPTGYLHIGGLRTALYSYLWARKTKGQFRLRIEDTDTQRNNEDAMKAILEAFEWVGMDFDGEVEYQSKRLDIYKEYIQKLLDEGNAYYCYMTKEELDALREKQMANKQTPRYDGTWRPEEGKTLPLIPEGVEPVVRIKAPKEGMITFIDGVKSIMNFNCSEVDDFVIARSNGMPTYNFVVTIDDALMGITDVIRGDDHLTNTAKQIIIYEALGFNIPKFYHVPMINNPQGKKLSKRDGALDVMEYKRQGFLPETLLNFLVRLGWSHGDQEIFSMEEMLELFDPSNINKSASSYNEEKLLWLNSHYIKNVSNERLANELEYFDCHIKGHDKKEIILDLCKERAQTLIELKEAINKIILRPTSYEAKGTKKFIKEDTIKFLEVYLQTLEENKESLHLACDYEVITKPFIEKFELKFPQLFQPIRISLTGGTQAPSVYDIMAVLGFEEVKSRILTAIERNFGKEA</sequence>